<keyword evidence="3" id="KW-0547">Nucleotide-binding</keyword>
<dbReference type="Gene3D" id="3.40.980.20">
    <property type="entry name" value="Four-carbon acid sugar kinase, nucleotide binding domain"/>
    <property type="match status" value="1"/>
</dbReference>
<evidence type="ECO:0000259" key="8">
    <source>
        <dbReference type="Pfam" id="PF17042"/>
    </source>
</evidence>
<dbReference type="Pfam" id="PF07005">
    <property type="entry name" value="SBD_N"/>
    <property type="match status" value="1"/>
</dbReference>
<dbReference type="GO" id="GO:0005524">
    <property type="term" value="F:ATP binding"/>
    <property type="evidence" value="ECO:0007669"/>
    <property type="project" value="UniProtKB-KW"/>
</dbReference>
<dbReference type="SUPFAM" id="SSF142764">
    <property type="entry name" value="YgbK-like"/>
    <property type="match status" value="1"/>
</dbReference>
<protein>
    <recommendedName>
        <fullName evidence="11">Four-carbon acid sugar kinase family protein</fullName>
    </recommendedName>
</protein>
<dbReference type="EMBL" id="CP010586">
    <property type="protein sequence ID" value="AKP76834.1"/>
    <property type="molecule type" value="Genomic_DNA"/>
</dbReference>
<evidence type="ECO:0000256" key="4">
    <source>
        <dbReference type="ARBA" id="ARBA00022777"/>
    </source>
</evidence>
<dbReference type="InterPro" id="IPR037051">
    <property type="entry name" value="4-carb_acid_sugar_kinase_N_sf"/>
</dbReference>
<dbReference type="Proteomes" id="UP000036410">
    <property type="component" value="Chromosome"/>
</dbReference>
<dbReference type="InterPro" id="IPR010737">
    <property type="entry name" value="4-carb_acid_sugar_kinase_N"/>
</dbReference>
<keyword evidence="4" id="KW-0418">Kinase</keyword>
<evidence type="ECO:0000256" key="5">
    <source>
        <dbReference type="ARBA" id="ARBA00022840"/>
    </source>
</evidence>
<reference evidence="9 10" key="1">
    <citation type="submission" date="2015-01" db="EMBL/GenBank/DDBJ databases">
        <title>Genome sequence of bacillus megaterium Q3.</title>
        <authorList>
            <person name="Wang Y."/>
            <person name="Luo K."/>
            <person name="Bai L."/>
            <person name="Luo F."/>
        </authorList>
    </citation>
    <scope>NUCLEOTIDE SEQUENCE [LARGE SCALE GENOMIC DNA]</scope>
    <source>
        <strain evidence="9 10">Q3</strain>
    </source>
</reference>
<feature type="domain" description="Four-carbon acid sugar kinase N-terminal" evidence="7">
    <location>
        <begin position="3"/>
        <end position="226"/>
    </location>
</feature>
<keyword evidence="5" id="KW-0067">ATP-binding</keyword>
<dbReference type="RefSeq" id="WP_033578699.1">
    <property type="nucleotide sequence ID" value="NZ_CP010586.1"/>
</dbReference>
<evidence type="ECO:0000259" key="7">
    <source>
        <dbReference type="Pfam" id="PF07005"/>
    </source>
</evidence>
<evidence type="ECO:0000256" key="1">
    <source>
        <dbReference type="ARBA" id="ARBA00005715"/>
    </source>
</evidence>
<evidence type="ECO:0000256" key="2">
    <source>
        <dbReference type="ARBA" id="ARBA00022679"/>
    </source>
</evidence>
<dbReference type="InterPro" id="IPR031475">
    <property type="entry name" value="NBD_C"/>
</dbReference>
<dbReference type="Gene3D" id="3.40.50.10840">
    <property type="entry name" value="Putative sugar-binding, N-terminal domain"/>
    <property type="match status" value="1"/>
</dbReference>
<dbReference type="Pfam" id="PF17042">
    <property type="entry name" value="NBD_C"/>
    <property type="match status" value="1"/>
</dbReference>
<evidence type="ECO:0000313" key="9">
    <source>
        <dbReference type="EMBL" id="AKP76834.1"/>
    </source>
</evidence>
<evidence type="ECO:0000313" key="10">
    <source>
        <dbReference type="Proteomes" id="UP000036410"/>
    </source>
</evidence>
<proteinExistence type="inferred from homology"/>
<accession>A0A806TFI3</accession>
<keyword evidence="2" id="KW-0808">Transferase</keyword>
<gene>
    <name evidence="9" type="ORF">AS52_01869</name>
</gene>
<comment type="similarity">
    <text evidence="1">Belongs to the four-carbon acid sugar kinase family.</text>
</comment>
<sequence length="437" mass="48594">MKISVISDDLTGASDCGGQLVRYGLDVSVVLTNDNSNLSKKEAFIFNTDSRAVSGKEAYERVKNVCERIQGETFDVIYKKIDSTMRGNIGQEINAVYDVFQPDFVFIAPAFPNAGRQVINGVHFLNQKRLDETEVANDPKTPVKDSLIARLVKNQAQKEVGHLSYKDLHAGYEFIFKKLKAYKNQNISYITVDSIHESDLKCLVETIKKTEFSVVWSGSSGLINYLPQAYGLQPSTKKVSFLRNDQPVLFVIGSVSKVGRNQLNQLLLYSDTISVEMNPSKIILDGVSRQKEIDQVIERALTFLKTGKSIALFSSEEVKETQEIGKKQGYSAIEISDYISMAMGEVAVDLINQCTITNLFLTGGDTAQQVLSQLQVHRLHLVDEVEPGIPLGKLDYKREIFAVTKAGSFGTDVAMLKAKSKLQGKKDVWEPSVRLSK</sequence>
<dbReference type="AlphaFoldDB" id="A0A806TFI3"/>
<dbReference type="InterPro" id="IPR042213">
    <property type="entry name" value="NBD_C_sf"/>
</dbReference>
<feature type="domain" description="Four-carbon acid sugar kinase nucleotide binding" evidence="8">
    <location>
        <begin position="249"/>
        <end position="413"/>
    </location>
</feature>
<dbReference type="GO" id="GO:0016301">
    <property type="term" value="F:kinase activity"/>
    <property type="evidence" value="ECO:0007669"/>
    <property type="project" value="UniProtKB-KW"/>
</dbReference>
<keyword evidence="6" id="KW-0119">Carbohydrate metabolism</keyword>
<evidence type="ECO:0000256" key="6">
    <source>
        <dbReference type="ARBA" id="ARBA00023277"/>
    </source>
</evidence>
<name>A0A806TFI3_PRIMG</name>
<evidence type="ECO:0000256" key="3">
    <source>
        <dbReference type="ARBA" id="ARBA00022741"/>
    </source>
</evidence>
<evidence type="ECO:0008006" key="11">
    <source>
        <dbReference type="Google" id="ProtNLM"/>
    </source>
</evidence>
<organism evidence="9 10">
    <name type="scientific">Priestia megaterium Q3</name>
    <dbReference type="NCBI Taxonomy" id="1452722"/>
    <lineage>
        <taxon>Bacteria</taxon>
        <taxon>Bacillati</taxon>
        <taxon>Bacillota</taxon>
        <taxon>Bacilli</taxon>
        <taxon>Bacillales</taxon>
        <taxon>Bacillaceae</taxon>
        <taxon>Priestia</taxon>
    </lineage>
</organism>